<evidence type="ECO:0000256" key="1">
    <source>
        <dbReference type="SAM" id="MobiDB-lite"/>
    </source>
</evidence>
<proteinExistence type="predicted"/>
<accession>A0ABS0XPW1</accession>
<name>A0ABS0XPW1_9SPHN</name>
<dbReference type="Gene3D" id="1.10.1740.10">
    <property type="match status" value="1"/>
</dbReference>
<evidence type="ECO:0000313" key="2">
    <source>
        <dbReference type="EMBL" id="MBJ6122076.1"/>
    </source>
</evidence>
<dbReference type="InterPro" id="IPR013325">
    <property type="entry name" value="RNA_pol_sigma_r2"/>
</dbReference>
<organism evidence="2 3">
    <name type="scientific">Sphingomonas mollis</name>
    <dbReference type="NCBI Taxonomy" id="2795726"/>
    <lineage>
        <taxon>Bacteria</taxon>
        <taxon>Pseudomonadati</taxon>
        <taxon>Pseudomonadota</taxon>
        <taxon>Alphaproteobacteria</taxon>
        <taxon>Sphingomonadales</taxon>
        <taxon>Sphingomonadaceae</taxon>
        <taxon>Sphingomonas</taxon>
    </lineage>
</organism>
<dbReference type="SUPFAM" id="SSF88946">
    <property type="entry name" value="Sigma2 domain of RNA polymerase sigma factors"/>
    <property type="match status" value="1"/>
</dbReference>
<gene>
    <name evidence="2" type="ORF">JAO74_09760</name>
</gene>
<dbReference type="EMBL" id="JAELXS010000005">
    <property type="protein sequence ID" value="MBJ6122076.1"/>
    <property type="molecule type" value="Genomic_DNA"/>
</dbReference>
<keyword evidence="3" id="KW-1185">Reference proteome</keyword>
<feature type="region of interest" description="Disordered" evidence="1">
    <location>
        <begin position="183"/>
        <end position="203"/>
    </location>
</feature>
<protein>
    <submittedName>
        <fullName evidence="2">Sigma-70 family RNA polymerase sigma factor</fullName>
    </submittedName>
</protein>
<dbReference type="RefSeq" id="WP_199037472.1">
    <property type="nucleotide sequence ID" value="NZ_JAELXS010000005.1"/>
</dbReference>
<evidence type="ECO:0000313" key="3">
    <source>
        <dbReference type="Proteomes" id="UP000640426"/>
    </source>
</evidence>
<dbReference type="Proteomes" id="UP000640426">
    <property type="component" value="Unassembled WGS sequence"/>
</dbReference>
<reference evidence="3" key="1">
    <citation type="submission" date="2020-12" db="EMBL/GenBank/DDBJ databases">
        <title>Hymenobacter sp.</title>
        <authorList>
            <person name="Kim M.K."/>
        </authorList>
    </citation>
    <scope>NUCLEOTIDE SEQUENCE [LARGE SCALE GENOMIC DNA]</scope>
    <source>
        <strain evidence="3">BT553</strain>
    </source>
</reference>
<comment type="caution">
    <text evidence="2">The sequence shown here is derived from an EMBL/GenBank/DDBJ whole genome shotgun (WGS) entry which is preliminary data.</text>
</comment>
<feature type="region of interest" description="Disordered" evidence="1">
    <location>
        <begin position="279"/>
        <end position="298"/>
    </location>
</feature>
<sequence>MSKTTAALEAAVAVVIAAAPAEGASQTNRQRVESDRAFAAILKLIAPRIRHFIRQYGLVAHWDDAEQCCAIGVHRAIQAYDPAKAQFTTFVNWQLRGELQALRFRLMTDQRQSAKKVAATTVSLHAGGIGVDGEETSLESMIVDEGALELTESGASAYMAAVTRSKLVEEYVDHLRVVGTEQMKRRARTRATERPADPSVPRLKASLYPVDPAEAAAIEEKVALHREAIMRRLTDDGDVDSGQVDEAARERLRQVAKRATAAMADLASRTPRFSEALANPATSRWRRAATAEEATVAG</sequence>